<protein>
    <recommendedName>
        <fullName evidence="3">DUF4352 domain-containing protein</fullName>
    </recommendedName>
</protein>
<sequence length="167" mass="17253">MAADSESLPGSTPPGTKLKFGQEAVITVGVGTGRSLVGLTVTGVERGTAEDLDVVRASVPAVGDRPAGSIYFIKAVLENKDGRHFDSSYSGPLLRGTTESGGDAAALRIAFMEIGLLNCPMGAPPPPEFSIKGGRHDHCQIVFSSPANPVTSVGFQSDGGKPDITWE</sequence>
<reference evidence="2" key="1">
    <citation type="journal article" date="2019" name="Int. J. Syst. Evol. Microbiol.">
        <title>The Global Catalogue of Microorganisms (GCM) 10K type strain sequencing project: providing services to taxonomists for standard genome sequencing and annotation.</title>
        <authorList>
            <consortium name="The Broad Institute Genomics Platform"/>
            <consortium name="The Broad Institute Genome Sequencing Center for Infectious Disease"/>
            <person name="Wu L."/>
            <person name="Ma J."/>
        </authorList>
    </citation>
    <scope>NUCLEOTIDE SEQUENCE [LARGE SCALE GENOMIC DNA]</scope>
    <source>
        <strain evidence="2">ZS-35-S2</strain>
    </source>
</reference>
<name>A0ABW1K959_9ACTN</name>
<accession>A0ABW1K959</accession>
<keyword evidence="2" id="KW-1185">Reference proteome</keyword>
<dbReference type="Proteomes" id="UP001596203">
    <property type="component" value="Unassembled WGS sequence"/>
</dbReference>
<proteinExistence type="predicted"/>
<comment type="caution">
    <text evidence="1">The sequence shown here is derived from an EMBL/GenBank/DDBJ whole genome shotgun (WGS) entry which is preliminary data.</text>
</comment>
<evidence type="ECO:0000313" key="1">
    <source>
        <dbReference type="EMBL" id="MFC6017544.1"/>
    </source>
</evidence>
<dbReference type="RefSeq" id="WP_377421867.1">
    <property type="nucleotide sequence ID" value="NZ_JBHSPR010000010.1"/>
</dbReference>
<dbReference type="EMBL" id="JBHSPR010000010">
    <property type="protein sequence ID" value="MFC6017544.1"/>
    <property type="molecule type" value="Genomic_DNA"/>
</dbReference>
<evidence type="ECO:0000313" key="2">
    <source>
        <dbReference type="Proteomes" id="UP001596203"/>
    </source>
</evidence>
<gene>
    <name evidence="1" type="ORF">ACFP2T_15180</name>
</gene>
<evidence type="ECO:0008006" key="3">
    <source>
        <dbReference type="Google" id="ProtNLM"/>
    </source>
</evidence>
<organism evidence="1 2">
    <name type="scientific">Plantactinospora solaniradicis</name>
    <dbReference type="NCBI Taxonomy" id="1723736"/>
    <lineage>
        <taxon>Bacteria</taxon>
        <taxon>Bacillati</taxon>
        <taxon>Actinomycetota</taxon>
        <taxon>Actinomycetes</taxon>
        <taxon>Micromonosporales</taxon>
        <taxon>Micromonosporaceae</taxon>
        <taxon>Plantactinospora</taxon>
    </lineage>
</organism>